<keyword evidence="2" id="KW-0067">ATP-binding</keyword>
<evidence type="ECO:0000313" key="2">
    <source>
        <dbReference type="EMBL" id="RIV21352.1"/>
    </source>
</evidence>
<proteinExistence type="predicted"/>
<dbReference type="GO" id="GO:0005524">
    <property type="term" value="F:ATP binding"/>
    <property type="evidence" value="ECO:0007669"/>
    <property type="project" value="UniProtKB-KW"/>
</dbReference>
<comment type="caution">
    <text evidence="2">The sequence shown here is derived from an EMBL/GenBank/DDBJ whole genome shotgun (WGS) entry which is preliminary data.</text>
</comment>
<organism evidence="2 3">
    <name type="scientific">Fibrisoma montanum</name>
    <dbReference type="NCBI Taxonomy" id="2305895"/>
    <lineage>
        <taxon>Bacteria</taxon>
        <taxon>Pseudomonadati</taxon>
        <taxon>Bacteroidota</taxon>
        <taxon>Cytophagia</taxon>
        <taxon>Cytophagales</taxon>
        <taxon>Spirosomataceae</taxon>
        <taxon>Fibrisoma</taxon>
    </lineage>
</organism>
<feature type="domain" description="ORC1/DEAH AAA+ ATPase" evidence="1">
    <location>
        <begin position="96"/>
        <end position="212"/>
    </location>
</feature>
<gene>
    <name evidence="2" type="ORF">DYU11_18270</name>
</gene>
<dbReference type="GO" id="GO:0016887">
    <property type="term" value="F:ATP hydrolysis activity"/>
    <property type="evidence" value="ECO:0007669"/>
    <property type="project" value="InterPro"/>
</dbReference>
<dbReference type="Gene3D" id="3.40.50.300">
    <property type="entry name" value="P-loop containing nucleotide triphosphate hydrolases"/>
    <property type="match status" value="1"/>
</dbReference>
<name>A0A418M660_9BACT</name>
<dbReference type="SUPFAM" id="SSF52540">
    <property type="entry name" value="P-loop containing nucleoside triphosphate hydrolases"/>
    <property type="match status" value="1"/>
</dbReference>
<evidence type="ECO:0000313" key="3">
    <source>
        <dbReference type="Proteomes" id="UP000283523"/>
    </source>
</evidence>
<dbReference type="RefSeq" id="WP_119669146.1">
    <property type="nucleotide sequence ID" value="NZ_QXED01000005.1"/>
</dbReference>
<evidence type="ECO:0000259" key="1">
    <source>
        <dbReference type="Pfam" id="PF13401"/>
    </source>
</evidence>
<dbReference type="InterPro" id="IPR049945">
    <property type="entry name" value="AAA_22"/>
</dbReference>
<protein>
    <submittedName>
        <fullName evidence="2">ATP-binding protein</fullName>
    </submittedName>
</protein>
<accession>A0A418M660</accession>
<keyword evidence="2" id="KW-0547">Nucleotide-binding</keyword>
<keyword evidence="3" id="KW-1185">Reference proteome</keyword>
<dbReference type="Proteomes" id="UP000283523">
    <property type="component" value="Unassembled WGS sequence"/>
</dbReference>
<reference evidence="2 3" key="1">
    <citation type="submission" date="2018-08" db="EMBL/GenBank/DDBJ databases">
        <title>Fibrisoma montanum sp. nov., isolated from Danxia mountain soil.</title>
        <authorList>
            <person name="Huang Y."/>
        </authorList>
    </citation>
    <scope>NUCLEOTIDE SEQUENCE [LARGE SCALE GENOMIC DNA]</scope>
    <source>
        <strain evidence="2 3">HYT19</strain>
    </source>
</reference>
<sequence>MITDLQKSEIGRLLEIESGRLGGWRQVANKLGVNQVTIRYNMVEREKWHLVSDQMWARVAHKLGYKLNEERWNWVSTTNTNVMFELLERAQFESLFTCISHDAGHGKTTGALMYTLQKEAVFYLECEESWSHKRFVQKIAETLGVRTERYNVSDLTDLIVSVLKQRAATARPLLIIDEANKLKPSSLRLFIPLYNKLHDEVGMVLIGAHDLKRHIQAGVRRDARGFDELESRLGRAYMPLVGIFRQDVVAICNANGLKNPDAQERVWLHLNPRKESIRGKYVWVADRDYRVLQQAIKHERVRAQEKATKKELAPTEMEADMGGRVVALSA</sequence>
<dbReference type="InterPro" id="IPR027417">
    <property type="entry name" value="P-loop_NTPase"/>
</dbReference>
<dbReference type="AlphaFoldDB" id="A0A418M660"/>
<dbReference type="EMBL" id="QXED01000005">
    <property type="protein sequence ID" value="RIV21352.1"/>
    <property type="molecule type" value="Genomic_DNA"/>
</dbReference>
<dbReference type="OrthoDB" id="1426482at2"/>
<dbReference type="Pfam" id="PF13401">
    <property type="entry name" value="AAA_22"/>
    <property type="match status" value="1"/>
</dbReference>